<dbReference type="EMBL" id="LT575490">
    <property type="protein sequence ID" value="SAY44538.1"/>
    <property type="molecule type" value="Genomic_DNA"/>
</dbReference>
<keyword evidence="1" id="KW-1133">Transmembrane helix</keyword>
<evidence type="ECO:0000256" key="1">
    <source>
        <dbReference type="SAM" id="Phobius"/>
    </source>
</evidence>
<keyword evidence="1" id="KW-0472">Membrane</keyword>
<accession>A0A1C3HHP9</accession>
<proteinExistence type="predicted"/>
<gene>
    <name evidence="2" type="ORF">PWN146_03248</name>
</gene>
<organism evidence="2">
    <name type="scientific">Serratia marcescens</name>
    <dbReference type="NCBI Taxonomy" id="615"/>
    <lineage>
        <taxon>Bacteria</taxon>
        <taxon>Pseudomonadati</taxon>
        <taxon>Pseudomonadota</taxon>
        <taxon>Gammaproteobacteria</taxon>
        <taxon>Enterobacterales</taxon>
        <taxon>Yersiniaceae</taxon>
        <taxon>Serratia</taxon>
    </lineage>
</organism>
<sequence>MTLQLDFWVLVGYLLGFLGFIGGLAKWFINETEKRQAERFNSLERLMRDSSDKWARLEREVLEFKVEVPERYVRRDEFIHYQQVVESRLDAIYQKLENMQLRQLTGG</sequence>
<reference evidence="2" key="1">
    <citation type="submission" date="2016-05" db="EMBL/GenBank/DDBJ databases">
        <authorList>
            <person name="Cock P.J.A."/>
            <person name="Cock P.J.A."/>
        </authorList>
    </citation>
    <scope>NUCLEOTIDE SEQUENCE</scope>
    <source>
        <strain evidence="2">PWN146_assembly</strain>
    </source>
</reference>
<dbReference type="AlphaFoldDB" id="A0A1C3HHP9"/>
<evidence type="ECO:0000313" key="2">
    <source>
        <dbReference type="EMBL" id="SAY44538.1"/>
    </source>
</evidence>
<feature type="transmembrane region" description="Helical" evidence="1">
    <location>
        <begin position="6"/>
        <end position="29"/>
    </location>
</feature>
<name>A0A1C3HHP9_SERMA</name>
<protein>
    <submittedName>
        <fullName evidence="2">Uncharacterized protein</fullName>
    </submittedName>
</protein>
<keyword evidence="1" id="KW-0812">Transmembrane</keyword>